<sequence>MGTIHFIQQGKGGVGKSVVAVILYQTLTALGKDVAAFDTDPVNATLSSYAEFGVTSLDILKNDNIDARAFDQLLDELFYLPEQMHAIVDNGASSFVALGAYIKENALLSLLREQGHQVFFHTVITGGQALGDTLSGLKVLAEGFPDTPIVVWLNPYFGEIQRDGKGFEQFQIYQDFFSQFQAIITLPQGNKATIGKDLEELFAKRMSFKAGIDSSSSIAVRSRLNRYWQSLIAVVEQAGIA</sequence>
<dbReference type="InterPro" id="IPR002586">
    <property type="entry name" value="CobQ/CobB/MinD/ParA_Nub-bd_dom"/>
</dbReference>
<dbReference type="STRING" id="571438.SAMN05192586_12121"/>
<reference evidence="3" key="1">
    <citation type="submission" date="2016-10" db="EMBL/GenBank/DDBJ databases">
        <authorList>
            <person name="Varghese N."/>
            <person name="Submissions S."/>
        </authorList>
    </citation>
    <scope>NUCLEOTIDE SEQUENCE [LARGE SCALE GENOMIC DNA]</scope>
    <source>
        <strain evidence="3">KHC7</strain>
    </source>
</reference>
<dbReference type="EMBL" id="FNBX01000021">
    <property type="protein sequence ID" value="SDF97317.1"/>
    <property type="molecule type" value="Genomic_DNA"/>
</dbReference>
<dbReference type="Gene3D" id="3.40.50.300">
    <property type="entry name" value="P-loop containing nucleotide triphosphate hydrolases"/>
    <property type="match status" value="1"/>
</dbReference>
<accession>A0A1G7QFJ2</accession>
<feature type="domain" description="CobQ/CobB/MinD/ParA nucleotide binding" evidence="1">
    <location>
        <begin position="6"/>
        <end position="91"/>
    </location>
</feature>
<name>A0A1G7QFJ2_9BACT</name>
<dbReference type="OrthoDB" id="69313at2"/>
<evidence type="ECO:0000259" key="1">
    <source>
        <dbReference type="Pfam" id="PF01656"/>
    </source>
</evidence>
<dbReference type="SUPFAM" id="SSF52540">
    <property type="entry name" value="P-loop containing nucleoside triphosphate hydrolases"/>
    <property type="match status" value="1"/>
</dbReference>
<evidence type="ECO:0000313" key="3">
    <source>
        <dbReference type="Proteomes" id="UP000199355"/>
    </source>
</evidence>
<keyword evidence="3" id="KW-1185">Reference proteome</keyword>
<dbReference type="RefSeq" id="WP_092155052.1">
    <property type="nucleotide sequence ID" value="NZ_FNBX01000021.1"/>
</dbReference>
<dbReference type="Proteomes" id="UP000199355">
    <property type="component" value="Unassembled WGS sequence"/>
</dbReference>
<proteinExistence type="predicted"/>
<dbReference type="InterPro" id="IPR027417">
    <property type="entry name" value="P-loop_NTPase"/>
</dbReference>
<dbReference type="AlphaFoldDB" id="A0A1G7QFJ2"/>
<gene>
    <name evidence="2" type="ORF">SAMN05192586_12121</name>
</gene>
<organism evidence="2 3">
    <name type="scientific">Desulfovibrio legallii</name>
    <dbReference type="NCBI Taxonomy" id="571438"/>
    <lineage>
        <taxon>Bacteria</taxon>
        <taxon>Pseudomonadati</taxon>
        <taxon>Thermodesulfobacteriota</taxon>
        <taxon>Desulfovibrionia</taxon>
        <taxon>Desulfovibrionales</taxon>
        <taxon>Desulfovibrionaceae</taxon>
        <taxon>Desulfovibrio</taxon>
    </lineage>
</organism>
<dbReference type="Pfam" id="PF01656">
    <property type="entry name" value="CbiA"/>
    <property type="match status" value="1"/>
</dbReference>
<protein>
    <submittedName>
        <fullName evidence="2">CobQ/CobB/MinD/ParA nucleotide binding domain-containing protein</fullName>
    </submittedName>
</protein>
<evidence type="ECO:0000313" key="2">
    <source>
        <dbReference type="EMBL" id="SDF97317.1"/>
    </source>
</evidence>